<proteinExistence type="predicted"/>
<comment type="caution">
    <text evidence="2">The sequence shown here is derived from an EMBL/GenBank/DDBJ whole genome shotgun (WGS) entry which is preliminary data.</text>
</comment>
<keyword evidence="3" id="KW-1185">Reference proteome</keyword>
<reference evidence="2 3" key="1">
    <citation type="submission" date="2020-07" db="EMBL/GenBank/DDBJ databases">
        <title>Sequencing the genomes of 1000 actinobacteria strains.</title>
        <authorList>
            <person name="Klenk H.-P."/>
        </authorList>
    </citation>
    <scope>NUCLEOTIDE SEQUENCE [LARGE SCALE GENOMIC DNA]</scope>
    <source>
        <strain evidence="2 3">DSM 44442</strain>
    </source>
</reference>
<accession>A0A7Z0EK48</accession>
<dbReference type="EMBL" id="JACCFS010000001">
    <property type="protein sequence ID" value="NYJ33575.1"/>
    <property type="molecule type" value="Genomic_DNA"/>
</dbReference>
<name>A0A7Z0EK48_9ACTN</name>
<feature type="chain" id="PRO_5038787923" evidence="1">
    <location>
        <begin position="22"/>
        <end position="97"/>
    </location>
</feature>
<evidence type="ECO:0000256" key="1">
    <source>
        <dbReference type="SAM" id="SignalP"/>
    </source>
</evidence>
<keyword evidence="1" id="KW-0732">Signal</keyword>
<dbReference type="RefSeq" id="WP_179821825.1">
    <property type="nucleotide sequence ID" value="NZ_JACCFS010000001.1"/>
</dbReference>
<protein>
    <submittedName>
        <fullName evidence="2">Lactococcin 972 family bacteriocin</fullName>
    </submittedName>
</protein>
<dbReference type="AlphaFoldDB" id="A0A7Z0EK48"/>
<evidence type="ECO:0000313" key="3">
    <source>
        <dbReference type="Proteomes" id="UP000572051"/>
    </source>
</evidence>
<sequence length="97" mass="10411">MNIWKRTVAILLMGASIGLGAAGVAAAREVTHVGGGTWYHGLTSARVYSNYFHSTRCHGSTAEGTYTYRSATVAAGYTSEASAPRALYNNKTYWRAC</sequence>
<dbReference type="Gene3D" id="2.60.40.2850">
    <property type="match status" value="1"/>
</dbReference>
<evidence type="ECO:0000313" key="2">
    <source>
        <dbReference type="EMBL" id="NYJ33575.1"/>
    </source>
</evidence>
<organism evidence="2 3">
    <name type="scientific">Nocardiopsis aegyptia</name>
    <dbReference type="NCBI Taxonomy" id="220378"/>
    <lineage>
        <taxon>Bacteria</taxon>
        <taxon>Bacillati</taxon>
        <taxon>Actinomycetota</taxon>
        <taxon>Actinomycetes</taxon>
        <taxon>Streptosporangiales</taxon>
        <taxon>Nocardiopsidaceae</taxon>
        <taxon>Nocardiopsis</taxon>
    </lineage>
</organism>
<feature type="signal peptide" evidence="1">
    <location>
        <begin position="1"/>
        <end position="21"/>
    </location>
</feature>
<dbReference type="NCBIfam" id="TIGR01653">
    <property type="entry name" value="lactococcin_972"/>
    <property type="match status" value="1"/>
</dbReference>
<dbReference type="InterPro" id="IPR006540">
    <property type="entry name" value="Lactococcin_972"/>
</dbReference>
<dbReference type="Pfam" id="PF09683">
    <property type="entry name" value="Lactococcin_972"/>
    <property type="match status" value="1"/>
</dbReference>
<dbReference type="Proteomes" id="UP000572051">
    <property type="component" value="Unassembled WGS sequence"/>
</dbReference>
<gene>
    <name evidence="2" type="ORF">HNR10_001456</name>
</gene>